<evidence type="ECO:0000256" key="7">
    <source>
        <dbReference type="ARBA" id="ARBA00023136"/>
    </source>
</evidence>
<dbReference type="InterPro" id="IPR036259">
    <property type="entry name" value="MFS_trans_sf"/>
</dbReference>
<dbReference type="InterPro" id="IPR020846">
    <property type="entry name" value="MFS_dom"/>
</dbReference>
<dbReference type="SUPFAM" id="SSF103473">
    <property type="entry name" value="MFS general substrate transporter"/>
    <property type="match status" value="1"/>
</dbReference>
<dbReference type="PATRIC" id="fig|217031.6.peg.1515"/>
<keyword evidence="6 8" id="KW-1133">Transmembrane helix</keyword>
<keyword evidence="2" id="KW-0813">Transport</keyword>
<proteinExistence type="predicted"/>
<comment type="subcellular location">
    <subcellularLocation>
        <location evidence="1">Cell inner membrane</location>
        <topology evidence="1">Multi-pass membrane protein</topology>
    </subcellularLocation>
</comment>
<dbReference type="PANTHER" id="PTHR23522:SF10">
    <property type="entry name" value="3-PHENYLPROPIONIC ACID TRANSPORTER-RELATED"/>
    <property type="match status" value="1"/>
</dbReference>
<reference evidence="10 11" key="1">
    <citation type="submission" date="2015-05" db="EMBL/GenBank/DDBJ databases">
        <title>Comparison of genome.</title>
        <authorList>
            <person name="Zheng Z."/>
            <person name="Sun M."/>
        </authorList>
    </citation>
    <scope>NUCLEOTIDE SEQUENCE [LARGE SCALE GENOMIC DNA]</scope>
    <source>
        <strain evidence="10 11">G25-74</strain>
    </source>
</reference>
<evidence type="ECO:0000256" key="8">
    <source>
        <dbReference type="SAM" id="Phobius"/>
    </source>
</evidence>
<evidence type="ECO:0000256" key="3">
    <source>
        <dbReference type="ARBA" id="ARBA00022475"/>
    </source>
</evidence>
<keyword evidence="5 8" id="KW-0812">Transmembrane</keyword>
<dbReference type="Pfam" id="PF12832">
    <property type="entry name" value="MFS_1_like"/>
    <property type="match status" value="1"/>
</dbReference>
<evidence type="ECO:0000313" key="10">
    <source>
        <dbReference type="EMBL" id="OAK72968.1"/>
    </source>
</evidence>
<feature type="transmembrane region" description="Helical" evidence="8">
    <location>
        <begin position="323"/>
        <end position="343"/>
    </location>
</feature>
<dbReference type="InterPro" id="IPR024989">
    <property type="entry name" value="MFS_assoc_dom"/>
</dbReference>
<feature type="domain" description="Major facilitator superfamily (MFS) profile" evidence="9">
    <location>
        <begin position="1"/>
        <end position="374"/>
    </location>
</feature>
<feature type="transmembrane region" description="Helical" evidence="8">
    <location>
        <begin position="291"/>
        <end position="311"/>
    </location>
</feature>
<keyword evidence="11" id="KW-1185">Reference proteome</keyword>
<feature type="transmembrane region" description="Helical" evidence="8">
    <location>
        <begin position="129"/>
        <end position="147"/>
    </location>
</feature>
<feature type="transmembrane region" description="Helical" evidence="8">
    <location>
        <begin position="349"/>
        <end position="371"/>
    </location>
</feature>
<dbReference type="Gene3D" id="1.20.1250.20">
    <property type="entry name" value="MFS general substrate transporter like domains"/>
    <property type="match status" value="2"/>
</dbReference>
<feature type="transmembrane region" description="Helical" evidence="8">
    <location>
        <begin position="66"/>
        <end position="84"/>
    </location>
</feature>
<evidence type="ECO:0000256" key="2">
    <source>
        <dbReference type="ARBA" id="ARBA00022448"/>
    </source>
</evidence>
<feature type="transmembrane region" description="Helical" evidence="8">
    <location>
        <begin position="232"/>
        <end position="252"/>
    </location>
</feature>
<evidence type="ECO:0000259" key="9">
    <source>
        <dbReference type="PROSITE" id="PS50850"/>
    </source>
</evidence>
<evidence type="ECO:0000256" key="1">
    <source>
        <dbReference type="ARBA" id="ARBA00004429"/>
    </source>
</evidence>
<feature type="transmembrane region" description="Helical" evidence="8">
    <location>
        <begin position="259"/>
        <end position="279"/>
    </location>
</feature>
<dbReference type="PANTHER" id="PTHR23522">
    <property type="entry name" value="BLL5896 PROTEIN"/>
    <property type="match status" value="1"/>
</dbReference>
<evidence type="ECO:0000256" key="4">
    <source>
        <dbReference type="ARBA" id="ARBA00022519"/>
    </source>
</evidence>
<name>A0A178A1M8_9BACI</name>
<feature type="transmembrane region" description="Helical" evidence="8">
    <location>
        <begin position="9"/>
        <end position="28"/>
    </location>
</feature>
<feature type="transmembrane region" description="Helical" evidence="8">
    <location>
        <begin position="90"/>
        <end position="109"/>
    </location>
</feature>
<keyword evidence="3" id="KW-1003">Cell membrane</keyword>
<dbReference type="InterPro" id="IPR026032">
    <property type="entry name" value="HcaT-like"/>
</dbReference>
<feature type="transmembrane region" description="Helical" evidence="8">
    <location>
        <begin position="194"/>
        <end position="212"/>
    </location>
</feature>
<feature type="transmembrane region" description="Helical" evidence="8">
    <location>
        <begin position="153"/>
        <end position="173"/>
    </location>
</feature>
<evidence type="ECO:0000313" key="11">
    <source>
        <dbReference type="Proteomes" id="UP000077881"/>
    </source>
</evidence>
<keyword evidence="4" id="KW-0997">Cell inner membrane</keyword>
<dbReference type="OrthoDB" id="1650886at2"/>
<dbReference type="RefSeq" id="WP_057982380.1">
    <property type="nucleotide sequence ID" value="NZ_JAGGKH010000011.1"/>
</dbReference>
<dbReference type="GO" id="GO:0005886">
    <property type="term" value="C:plasma membrane"/>
    <property type="evidence" value="ECO:0007669"/>
    <property type="project" value="UniProtKB-SubCell"/>
</dbReference>
<protein>
    <recommendedName>
        <fullName evidence="9">Major facilitator superfamily (MFS) profile domain-containing protein</fullName>
    </recommendedName>
</protein>
<evidence type="ECO:0000256" key="5">
    <source>
        <dbReference type="ARBA" id="ARBA00022692"/>
    </source>
</evidence>
<dbReference type="STRING" id="217031.ABB05_06975"/>
<dbReference type="Proteomes" id="UP000077881">
    <property type="component" value="Unassembled WGS sequence"/>
</dbReference>
<evidence type="ECO:0000256" key="6">
    <source>
        <dbReference type="ARBA" id="ARBA00022989"/>
    </source>
</evidence>
<dbReference type="PIRSF" id="PIRSF004925">
    <property type="entry name" value="HcaT"/>
    <property type="match status" value="1"/>
</dbReference>
<organism evidence="10 11">
    <name type="scientific">Lederbergia galactosidilytica</name>
    <dbReference type="NCBI Taxonomy" id="217031"/>
    <lineage>
        <taxon>Bacteria</taxon>
        <taxon>Bacillati</taxon>
        <taxon>Bacillota</taxon>
        <taxon>Bacilli</taxon>
        <taxon>Bacillales</taxon>
        <taxon>Bacillaceae</taxon>
        <taxon>Lederbergia</taxon>
    </lineage>
</organism>
<sequence length="383" mass="42712">MLRISLFNFFYYWIVSMINAFLPLLFRFKGLSPAQIGIVLSVGPIVAIFSQPFWGVISDKRQTVKNIILFLLLATLITGLAVFFSPTMSILILMMMIFHFFMSPIQPLLDSLSTVFSKEKGISYGSIRVWGSIGFAIASFVLGNLIGGIGIEYLWIIYSIIMIGVLFLATRLMDPVVERKPLTKIGFQRAFRNLRFLFFLIAILFIAIPHRMNDSMLALYLKSLGASEGRIGLAWTFSALSEAPVVAIMYLLMRRIPLLVLLGMAGSFYTGRWFLYGLLSDPMMIIYSQALHSVTFAIFMVSALQYIAKIIPEEMLATGQTAYYATFNGLATIIGSAAGGYLMDLYGGGFIYKIGAISAFIGTVLFIILYAKDRSLQKRVQAT</sequence>
<gene>
    <name evidence="10" type="ORF">ABB05_06975</name>
</gene>
<dbReference type="AlphaFoldDB" id="A0A178A1M8"/>
<accession>A0A178A1M8</accession>
<keyword evidence="7 8" id="KW-0472">Membrane</keyword>
<feature type="transmembrane region" description="Helical" evidence="8">
    <location>
        <begin position="34"/>
        <end position="54"/>
    </location>
</feature>
<comment type="caution">
    <text evidence="10">The sequence shown here is derived from an EMBL/GenBank/DDBJ whole genome shotgun (WGS) entry which is preliminary data.</text>
</comment>
<dbReference type="GO" id="GO:0015528">
    <property type="term" value="F:lactose:proton symporter activity"/>
    <property type="evidence" value="ECO:0007669"/>
    <property type="project" value="TreeGrafter"/>
</dbReference>
<dbReference type="GO" id="GO:0030395">
    <property type="term" value="F:lactose binding"/>
    <property type="evidence" value="ECO:0007669"/>
    <property type="project" value="TreeGrafter"/>
</dbReference>
<dbReference type="PROSITE" id="PS50850">
    <property type="entry name" value="MFS"/>
    <property type="match status" value="1"/>
</dbReference>
<dbReference type="EMBL" id="LDJR01000032">
    <property type="protein sequence ID" value="OAK72968.1"/>
    <property type="molecule type" value="Genomic_DNA"/>
</dbReference>